<evidence type="ECO:0000313" key="4">
    <source>
        <dbReference type="Proteomes" id="UP001058124"/>
    </source>
</evidence>
<keyword evidence="2" id="KW-1133">Transmembrane helix</keyword>
<dbReference type="EMBL" id="BRLH01000003">
    <property type="protein sequence ID" value="GKX55896.1"/>
    <property type="molecule type" value="Genomic_DNA"/>
</dbReference>
<sequence>MTNSTITDAQRQTQELLTQLHNADFITDGQYSIVRPMLLSRADLRFNTAHHLFSWLVEQGLVDDRADRQAAQAEIEQSVERIEQEERQRRGEIHQARPHNRQIQTKGYETPFYVKFLIGITITFFSLIAVAIVITLVSPS</sequence>
<keyword evidence="4" id="KW-1185">Reference proteome</keyword>
<gene>
    <name evidence="3" type="ORF">SOASR030_20080</name>
</gene>
<evidence type="ECO:0000313" key="3">
    <source>
        <dbReference type="EMBL" id="GKX55896.1"/>
    </source>
</evidence>
<proteinExistence type="predicted"/>
<evidence type="ECO:0000256" key="1">
    <source>
        <dbReference type="SAM" id="MobiDB-lite"/>
    </source>
</evidence>
<keyword evidence="2" id="KW-0472">Membrane</keyword>
<dbReference type="Proteomes" id="UP001058124">
    <property type="component" value="Unassembled WGS sequence"/>
</dbReference>
<dbReference type="RefSeq" id="WP_027273836.1">
    <property type="nucleotide sequence ID" value="NZ_BRLH01000003.1"/>
</dbReference>
<reference evidence="3" key="1">
    <citation type="submission" date="2022-06" db="EMBL/GenBank/DDBJ databases">
        <title>Draft genome sequences of Leminorella grimontii str. JCM5902.</title>
        <authorList>
            <person name="Wakabayashi Y."/>
            <person name="Kojima K."/>
        </authorList>
    </citation>
    <scope>NUCLEOTIDE SEQUENCE</scope>
    <source>
        <strain evidence="3">JCM 5902</strain>
    </source>
</reference>
<accession>A0AAV5N199</accession>
<dbReference type="AlphaFoldDB" id="A0AAV5N199"/>
<feature type="transmembrane region" description="Helical" evidence="2">
    <location>
        <begin position="112"/>
        <end position="137"/>
    </location>
</feature>
<keyword evidence="2" id="KW-0812">Transmembrane</keyword>
<feature type="compositionally biased region" description="Basic and acidic residues" evidence="1">
    <location>
        <begin position="82"/>
        <end position="95"/>
    </location>
</feature>
<feature type="region of interest" description="Disordered" evidence="1">
    <location>
        <begin position="82"/>
        <end position="101"/>
    </location>
</feature>
<comment type="caution">
    <text evidence="3">The sequence shown here is derived from an EMBL/GenBank/DDBJ whole genome shotgun (WGS) entry which is preliminary data.</text>
</comment>
<name>A0AAV5N199_9GAMM</name>
<protein>
    <submittedName>
        <fullName evidence="3">Uncharacterized protein</fullName>
    </submittedName>
</protein>
<organism evidence="3 4">
    <name type="scientific">Leminorella grimontii</name>
    <dbReference type="NCBI Taxonomy" id="82981"/>
    <lineage>
        <taxon>Bacteria</taxon>
        <taxon>Pseudomonadati</taxon>
        <taxon>Pseudomonadota</taxon>
        <taxon>Gammaproteobacteria</taxon>
        <taxon>Enterobacterales</taxon>
        <taxon>Budviciaceae</taxon>
        <taxon>Leminorella</taxon>
    </lineage>
</organism>
<evidence type="ECO:0000256" key="2">
    <source>
        <dbReference type="SAM" id="Phobius"/>
    </source>
</evidence>